<protein>
    <submittedName>
        <fullName evidence="5">N-acetylglucosaminyltransferase</fullName>
        <ecNumber evidence="5">2.4.1.-</ecNumber>
    </submittedName>
</protein>
<dbReference type="SUPFAM" id="SSF53448">
    <property type="entry name" value="Nucleotide-diphospho-sugar transferases"/>
    <property type="match status" value="1"/>
</dbReference>
<keyword evidence="4" id="KW-0472">Membrane</keyword>
<comment type="similarity">
    <text evidence="1">Belongs to the glycosyltransferase 2 family.</text>
</comment>
<keyword evidence="6" id="KW-1185">Reference proteome</keyword>
<dbReference type="Proteomes" id="UP000049855">
    <property type="component" value="Unassembled WGS sequence"/>
</dbReference>
<evidence type="ECO:0000313" key="5">
    <source>
        <dbReference type="EMBL" id="CQR74531.1"/>
    </source>
</evidence>
<dbReference type="Pfam" id="PF13641">
    <property type="entry name" value="Glyco_tranf_2_3"/>
    <property type="match status" value="1"/>
</dbReference>
<sequence length="427" mass="49885">MNYIFDYIMIPMQLIIVFFTLYYFFLAFFGIFKRHESKITTPKNTFAVIVAAHNEEQVIGQLVENLHILNYPSELYDIYVIADNCKDKTALIAKNAGAIVHERFSLDQKGKGYAMEWMFEKLFTQKKQYDAVVVFDADNLVDTNFLLEMNNRLCKGEKVIQGYLDAKNPNDTWISATFAISFWVVNHIWHLAKYNVGLSSVLGGTGMCISTDILKKFGWGATCLTEDMEFTMKVLLIGIRTTWAHDAIVYDEKPLTFKQSWKQRKRWAQGHFDVAGRFIPKLLIEGIKRRDIRILDGILHLIQPYFLLLSTLFVLFSYIGYITPFYTNILYMVLPIEVWTIIGVGQYIFPAIILFKIRANWKTWIYSIFYPLFIYSWIPITFVGYLHRHERNWSHTKHTRSLSYQDVLLSNSTEFSKESLVSKQAIK</sequence>
<feature type="transmembrane region" description="Helical" evidence="4">
    <location>
        <begin position="329"/>
        <end position="355"/>
    </location>
</feature>
<dbReference type="Gene3D" id="3.90.550.10">
    <property type="entry name" value="Spore Coat Polysaccharide Biosynthesis Protein SpsA, Chain A"/>
    <property type="match status" value="1"/>
</dbReference>
<accession>A0A0U1L497</accession>
<evidence type="ECO:0000313" key="6">
    <source>
        <dbReference type="Proteomes" id="UP000049855"/>
    </source>
</evidence>
<dbReference type="AlphaFoldDB" id="A0A0U1L497"/>
<dbReference type="CDD" id="cd06438">
    <property type="entry name" value="EpsO_like"/>
    <property type="match status" value="1"/>
</dbReference>
<keyword evidence="2 5" id="KW-0328">Glycosyltransferase</keyword>
<dbReference type="PANTHER" id="PTHR43630:SF1">
    <property type="entry name" value="POLY-BETA-1,6-N-ACETYL-D-GLUCOSAMINE SYNTHASE"/>
    <property type="match status" value="1"/>
</dbReference>
<dbReference type="PANTHER" id="PTHR43630">
    <property type="entry name" value="POLY-BETA-1,6-N-ACETYL-D-GLUCOSAMINE SYNTHASE"/>
    <property type="match status" value="1"/>
</dbReference>
<feature type="transmembrane region" description="Helical" evidence="4">
    <location>
        <begin position="298"/>
        <end position="323"/>
    </location>
</feature>
<keyword evidence="4" id="KW-0812">Transmembrane</keyword>
<reference evidence="6" key="1">
    <citation type="submission" date="2015-03" db="EMBL/GenBank/DDBJ databases">
        <authorList>
            <person name="Nijsse Bart"/>
        </authorList>
    </citation>
    <scope>NUCLEOTIDE SEQUENCE [LARGE SCALE GENOMIC DNA]</scope>
</reference>
<gene>
    <name evidence="5" type="ORF">SpAn4DRAFT_0993</name>
</gene>
<dbReference type="GO" id="GO:0016757">
    <property type="term" value="F:glycosyltransferase activity"/>
    <property type="evidence" value="ECO:0007669"/>
    <property type="project" value="UniProtKB-KW"/>
</dbReference>
<evidence type="ECO:0000256" key="4">
    <source>
        <dbReference type="SAM" id="Phobius"/>
    </source>
</evidence>
<evidence type="ECO:0000256" key="3">
    <source>
        <dbReference type="ARBA" id="ARBA00022679"/>
    </source>
</evidence>
<evidence type="ECO:0000256" key="1">
    <source>
        <dbReference type="ARBA" id="ARBA00006739"/>
    </source>
</evidence>
<feature type="transmembrane region" description="Helical" evidence="4">
    <location>
        <begin position="12"/>
        <end position="32"/>
    </location>
</feature>
<evidence type="ECO:0000256" key="2">
    <source>
        <dbReference type="ARBA" id="ARBA00022676"/>
    </source>
</evidence>
<name>A0A0U1L497_9FIRM</name>
<feature type="transmembrane region" description="Helical" evidence="4">
    <location>
        <begin position="367"/>
        <end position="386"/>
    </location>
</feature>
<proteinExistence type="inferred from homology"/>
<dbReference type="InterPro" id="IPR029044">
    <property type="entry name" value="Nucleotide-diphossugar_trans"/>
</dbReference>
<keyword evidence="3 5" id="KW-0808">Transferase</keyword>
<organism evidence="5 6">
    <name type="scientific">Sporomusa ovata</name>
    <dbReference type="NCBI Taxonomy" id="2378"/>
    <lineage>
        <taxon>Bacteria</taxon>
        <taxon>Bacillati</taxon>
        <taxon>Bacillota</taxon>
        <taxon>Negativicutes</taxon>
        <taxon>Selenomonadales</taxon>
        <taxon>Sporomusaceae</taxon>
        <taxon>Sporomusa</taxon>
    </lineage>
</organism>
<dbReference type="RefSeq" id="WP_021170513.1">
    <property type="nucleotide sequence ID" value="NZ_CTRP01000014.1"/>
</dbReference>
<dbReference type="EMBL" id="CTRP01000014">
    <property type="protein sequence ID" value="CQR74531.1"/>
    <property type="molecule type" value="Genomic_DNA"/>
</dbReference>
<keyword evidence="4" id="KW-1133">Transmembrane helix</keyword>
<dbReference type="EC" id="2.4.1.-" evidence="5"/>